<proteinExistence type="predicted"/>
<gene>
    <name evidence="2" type="ORF">EV186_105231</name>
</gene>
<dbReference type="Proteomes" id="UP000295444">
    <property type="component" value="Unassembled WGS sequence"/>
</dbReference>
<evidence type="ECO:0000313" key="3">
    <source>
        <dbReference type="Proteomes" id="UP000295444"/>
    </source>
</evidence>
<feature type="transmembrane region" description="Helical" evidence="1">
    <location>
        <begin position="58"/>
        <end position="77"/>
    </location>
</feature>
<evidence type="ECO:0000256" key="1">
    <source>
        <dbReference type="SAM" id="Phobius"/>
    </source>
</evidence>
<dbReference type="AlphaFoldDB" id="A0A4R6S5C3"/>
<dbReference type="EMBL" id="SNXZ01000005">
    <property type="protein sequence ID" value="TDP94999.1"/>
    <property type="molecule type" value="Genomic_DNA"/>
</dbReference>
<protein>
    <recommendedName>
        <fullName evidence="4">PH (Pleckstrin Homology) domain-containing protein</fullName>
    </recommendedName>
</protein>
<keyword evidence="1" id="KW-0472">Membrane</keyword>
<evidence type="ECO:0000313" key="2">
    <source>
        <dbReference type="EMBL" id="TDP94999.1"/>
    </source>
</evidence>
<sequence length="193" mass="20804">MAVVEPTFAPAVPPDAPLVARSKGSTRVLAVVMLVAVVLEVVLLAAVGLLVYLSGFPMFLAVLPLLLLQLGLMVVVLREYQGLLGPQLAANASGVWVRTGLGRKPEVVHLPWPAIDAIDVARGPALRIMSRQGDALFARRAHWRVRSLRRRFGTPFIVDGRRSATEAHQLAAMLDSFGRSGTNWSMPPGSDAR</sequence>
<reference evidence="2 3" key="1">
    <citation type="submission" date="2019-03" db="EMBL/GenBank/DDBJ databases">
        <title>Genomic Encyclopedia of Type Strains, Phase IV (KMG-IV): sequencing the most valuable type-strain genomes for metagenomic binning, comparative biology and taxonomic classification.</title>
        <authorList>
            <person name="Goeker M."/>
        </authorList>
    </citation>
    <scope>NUCLEOTIDE SEQUENCE [LARGE SCALE GENOMIC DNA]</scope>
    <source>
        <strain evidence="2 3">DSM 45361</strain>
    </source>
</reference>
<keyword evidence="1" id="KW-0812">Transmembrane</keyword>
<keyword evidence="1" id="KW-1133">Transmembrane helix</keyword>
<name>A0A4R6S5C3_LABRH</name>
<feature type="transmembrane region" description="Helical" evidence="1">
    <location>
        <begin position="28"/>
        <end position="52"/>
    </location>
</feature>
<keyword evidence="3" id="KW-1185">Reference proteome</keyword>
<organism evidence="2 3">
    <name type="scientific">Labedaea rhizosphaerae</name>
    <dbReference type="NCBI Taxonomy" id="598644"/>
    <lineage>
        <taxon>Bacteria</taxon>
        <taxon>Bacillati</taxon>
        <taxon>Actinomycetota</taxon>
        <taxon>Actinomycetes</taxon>
        <taxon>Pseudonocardiales</taxon>
        <taxon>Pseudonocardiaceae</taxon>
        <taxon>Labedaea</taxon>
    </lineage>
</organism>
<comment type="caution">
    <text evidence="2">The sequence shown here is derived from an EMBL/GenBank/DDBJ whole genome shotgun (WGS) entry which is preliminary data.</text>
</comment>
<evidence type="ECO:0008006" key="4">
    <source>
        <dbReference type="Google" id="ProtNLM"/>
    </source>
</evidence>
<accession>A0A4R6S5C3</accession>